<keyword evidence="3" id="KW-1185">Reference proteome</keyword>
<sequence length="57" mass="5961">MIDWRKSSYSNTTGECVEVGELGSGLVALRDSKNPGAGHREVARVAFAALVAGIKNA</sequence>
<reference evidence="3" key="1">
    <citation type="journal article" date="2019" name="Int. J. Syst. Evol. Microbiol.">
        <title>The Global Catalogue of Microorganisms (GCM) 10K type strain sequencing project: providing services to taxonomists for standard genome sequencing and annotation.</title>
        <authorList>
            <consortium name="The Broad Institute Genomics Platform"/>
            <consortium name="The Broad Institute Genome Sequencing Center for Infectious Disease"/>
            <person name="Wu L."/>
            <person name="Ma J."/>
        </authorList>
    </citation>
    <scope>NUCLEOTIDE SEQUENCE [LARGE SCALE GENOMIC DNA]</scope>
    <source>
        <strain evidence="3">JCM 8201</strain>
    </source>
</reference>
<feature type="domain" description="DUF397" evidence="1">
    <location>
        <begin position="3"/>
        <end position="55"/>
    </location>
</feature>
<evidence type="ECO:0000313" key="2">
    <source>
        <dbReference type="EMBL" id="GAA2727866.1"/>
    </source>
</evidence>
<gene>
    <name evidence="2" type="ORF">GCM10010439_34800</name>
</gene>
<dbReference type="Proteomes" id="UP001501842">
    <property type="component" value="Unassembled WGS sequence"/>
</dbReference>
<name>A0ABP6GS69_9ACTN</name>
<dbReference type="Pfam" id="PF04149">
    <property type="entry name" value="DUF397"/>
    <property type="match status" value="1"/>
</dbReference>
<dbReference type="RefSeq" id="WP_344451460.1">
    <property type="nucleotide sequence ID" value="NZ_BAAATZ010000012.1"/>
</dbReference>
<dbReference type="EMBL" id="BAAATZ010000012">
    <property type="protein sequence ID" value="GAA2727866.1"/>
    <property type="molecule type" value="Genomic_DNA"/>
</dbReference>
<comment type="caution">
    <text evidence="2">The sequence shown here is derived from an EMBL/GenBank/DDBJ whole genome shotgun (WGS) entry which is preliminary data.</text>
</comment>
<accession>A0ABP6GS69</accession>
<evidence type="ECO:0000259" key="1">
    <source>
        <dbReference type="Pfam" id="PF04149"/>
    </source>
</evidence>
<organism evidence="2 3">
    <name type="scientific">Actinocorallia aurantiaca</name>
    <dbReference type="NCBI Taxonomy" id="46204"/>
    <lineage>
        <taxon>Bacteria</taxon>
        <taxon>Bacillati</taxon>
        <taxon>Actinomycetota</taxon>
        <taxon>Actinomycetes</taxon>
        <taxon>Streptosporangiales</taxon>
        <taxon>Thermomonosporaceae</taxon>
        <taxon>Actinocorallia</taxon>
    </lineage>
</organism>
<protein>
    <recommendedName>
        <fullName evidence="1">DUF397 domain-containing protein</fullName>
    </recommendedName>
</protein>
<evidence type="ECO:0000313" key="3">
    <source>
        <dbReference type="Proteomes" id="UP001501842"/>
    </source>
</evidence>
<dbReference type="InterPro" id="IPR007278">
    <property type="entry name" value="DUF397"/>
</dbReference>
<proteinExistence type="predicted"/>